<evidence type="ECO:0000313" key="3">
    <source>
        <dbReference type="Proteomes" id="UP000054166"/>
    </source>
</evidence>
<sequence length="80" mass="9061">RSSTDIIWSCLVTIIGCTWVAIHPNIPNPTVGRVRTTLHQLRLMLVALFGPELVIIWAVRQCIAAYKIGKQNFMSVIWTQ</sequence>
<dbReference type="STRING" id="765440.A0A0C3B4W9"/>
<dbReference type="AlphaFoldDB" id="A0A0C3B4W9"/>
<protein>
    <submittedName>
        <fullName evidence="2">Uncharacterized protein</fullName>
    </submittedName>
</protein>
<gene>
    <name evidence="2" type="ORF">PILCRDRAFT_51556</name>
</gene>
<keyword evidence="1" id="KW-0812">Transmembrane</keyword>
<dbReference type="PANTHER" id="PTHR35043">
    <property type="entry name" value="TRANSCRIPTION FACTOR DOMAIN-CONTAINING PROTEIN"/>
    <property type="match status" value="1"/>
</dbReference>
<feature type="transmembrane region" description="Helical" evidence="1">
    <location>
        <begin position="43"/>
        <end position="66"/>
    </location>
</feature>
<organism evidence="2 3">
    <name type="scientific">Piloderma croceum (strain F 1598)</name>
    <dbReference type="NCBI Taxonomy" id="765440"/>
    <lineage>
        <taxon>Eukaryota</taxon>
        <taxon>Fungi</taxon>
        <taxon>Dikarya</taxon>
        <taxon>Basidiomycota</taxon>
        <taxon>Agaricomycotina</taxon>
        <taxon>Agaricomycetes</taxon>
        <taxon>Agaricomycetidae</taxon>
        <taxon>Atheliales</taxon>
        <taxon>Atheliaceae</taxon>
        <taxon>Piloderma</taxon>
    </lineage>
</organism>
<reference evidence="3" key="2">
    <citation type="submission" date="2015-01" db="EMBL/GenBank/DDBJ databases">
        <title>Evolutionary Origins and Diversification of the Mycorrhizal Mutualists.</title>
        <authorList>
            <consortium name="DOE Joint Genome Institute"/>
            <consortium name="Mycorrhizal Genomics Consortium"/>
            <person name="Kohler A."/>
            <person name="Kuo A."/>
            <person name="Nagy L.G."/>
            <person name="Floudas D."/>
            <person name="Copeland A."/>
            <person name="Barry K.W."/>
            <person name="Cichocki N."/>
            <person name="Veneault-Fourrey C."/>
            <person name="LaButti K."/>
            <person name="Lindquist E.A."/>
            <person name="Lipzen A."/>
            <person name="Lundell T."/>
            <person name="Morin E."/>
            <person name="Murat C."/>
            <person name="Riley R."/>
            <person name="Ohm R."/>
            <person name="Sun H."/>
            <person name="Tunlid A."/>
            <person name="Henrissat B."/>
            <person name="Grigoriev I.V."/>
            <person name="Hibbett D.S."/>
            <person name="Martin F."/>
        </authorList>
    </citation>
    <scope>NUCLEOTIDE SEQUENCE [LARGE SCALE GENOMIC DNA]</scope>
    <source>
        <strain evidence="3">F 1598</strain>
    </source>
</reference>
<dbReference type="PANTHER" id="PTHR35043:SF7">
    <property type="entry name" value="TRANSCRIPTION FACTOR DOMAIN-CONTAINING PROTEIN"/>
    <property type="match status" value="1"/>
</dbReference>
<dbReference type="OrthoDB" id="9451547at2759"/>
<dbReference type="EMBL" id="KN833000">
    <property type="protein sequence ID" value="KIM81253.1"/>
    <property type="molecule type" value="Genomic_DNA"/>
</dbReference>
<evidence type="ECO:0000313" key="2">
    <source>
        <dbReference type="EMBL" id="KIM81253.1"/>
    </source>
</evidence>
<dbReference type="InParanoid" id="A0A0C3B4W9"/>
<dbReference type="Proteomes" id="UP000054166">
    <property type="component" value="Unassembled WGS sequence"/>
</dbReference>
<accession>A0A0C3B4W9</accession>
<keyword evidence="1" id="KW-0472">Membrane</keyword>
<feature type="non-terminal residue" evidence="2">
    <location>
        <position position="1"/>
    </location>
</feature>
<proteinExistence type="predicted"/>
<keyword evidence="1" id="KW-1133">Transmembrane helix</keyword>
<evidence type="ECO:0000256" key="1">
    <source>
        <dbReference type="SAM" id="Phobius"/>
    </source>
</evidence>
<feature type="non-terminal residue" evidence="2">
    <location>
        <position position="80"/>
    </location>
</feature>
<feature type="transmembrane region" description="Helical" evidence="1">
    <location>
        <begin position="6"/>
        <end position="22"/>
    </location>
</feature>
<name>A0A0C3B4W9_PILCF</name>
<reference evidence="2 3" key="1">
    <citation type="submission" date="2014-04" db="EMBL/GenBank/DDBJ databases">
        <authorList>
            <consortium name="DOE Joint Genome Institute"/>
            <person name="Kuo A."/>
            <person name="Tarkka M."/>
            <person name="Buscot F."/>
            <person name="Kohler A."/>
            <person name="Nagy L.G."/>
            <person name="Floudas D."/>
            <person name="Copeland A."/>
            <person name="Barry K.W."/>
            <person name="Cichocki N."/>
            <person name="Veneault-Fourrey C."/>
            <person name="LaButti K."/>
            <person name="Lindquist E.A."/>
            <person name="Lipzen A."/>
            <person name="Lundell T."/>
            <person name="Morin E."/>
            <person name="Murat C."/>
            <person name="Sun H."/>
            <person name="Tunlid A."/>
            <person name="Henrissat B."/>
            <person name="Grigoriev I.V."/>
            <person name="Hibbett D.S."/>
            <person name="Martin F."/>
            <person name="Nordberg H.P."/>
            <person name="Cantor M.N."/>
            <person name="Hua S.X."/>
        </authorList>
    </citation>
    <scope>NUCLEOTIDE SEQUENCE [LARGE SCALE GENOMIC DNA]</scope>
    <source>
        <strain evidence="2 3">F 1598</strain>
    </source>
</reference>
<keyword evidence="3" id="KW-1185">Reference proteome</keyword>
<dbReference type="HOGENOM" id="CLU_196410_0_0_1"/>